<dbReference type="EMBL" id="JASAYJ010000007">
    <property type="protein sequence ID" value="MDP8187006.1"/>
    <property type="molecule type" value="Genomic_DNA"/>
</dbReference>
<comment type="caution">
    <text evidence="1">The sequence shown here is derived from an EMBL/GenBank/DDBJ whole genome shotgun (WGS) entry which is preliminary data.</text>
</comment>
<proteinExistence type="predicted"/>
<evidence type="ECO:0000313" key="2">
    <source>
        <dbReference type="Proteomes" id="UP001230466"/>
    </source>
</evidence>
<accession>A0AAW8CN00</accession>
<dbReference type="AlphaFoldDB" id="A0AAW8CN00"/>
<evidence type="ECO:0000313" key="1">
    <source>
        <dbReference type="EMBL" id="MDP8187006.1"/>
    </source>
</evidence>
<name>A0AAW8CN00_9PAST</name>
<sequence>MNTQQTETQKNFFNLHVTGIGYLNDIREVAPKKGNPFLACRIAALVGDSNNTEYRYFDCNVKGEKAEKLIKRCQNAVQDNKKVLISFTLGDLWTDTFVYSKDSDFHKKGDVGVSLKSRLINIRMIKVDGELKYEDEKESSNEES</sequence>
<dbReference type="Proteomes" id="UP001230466">
    <property type="component" value="Unassembled WGS sequence"/>
</dbReference>
<organism evidence="1 2">
    <name type="scientific">Pasteurella atlantica</name>
    <dbReference type="NCBI Taxonomy" id="2827233"/>
    <lineage>
        <taxon>Bacteria</taxon>
        <taxon>Pseudomonadati</taxon>
        <taxon>Pseudomonadota</taxon>
        <taxon>Gammaproteobacteria</taxon>
        <taxon>Pasteurellales</taxon>
        <taxon>Pasteurellaceae</taxon>
        <taxon>Pasteurella</taxon>
    </lineage>
</organism>
<protein>
    <submittedName>
        <fullName evidence="1">STY4534 family ICE replication protein</fullName>
    </submittedName>
</protein>
<reference evidence="1" key="1">
    <citation type="journal article" date="2023" name="Front. Microbiol.">
        <title>Phylogeography and host specificity of Pasteurellaceae pathogenic to sea-farmed fish in the north-east Atlantic.</title>
        <authorList>
            <person name="Gulla S."/>
            <person name="Colquhoun D.J."/>
            <person name="Olsen A.B."/>
            <person name="Spilsberg B."/>
            <person name="Lagesen K."/>
            <person name="Aakesson C.P."/>
            <person name="Strom S."/>
            <person name="Manji F."/>
            <person name="Birkbeck T.H."/>
            <person name="Nilsen H.K."/>
        </authorList>
    </citation>
    <scope>NUCLEOTIDE SEQUENCE</scope>
    <source>
        <strain evidence="1">VIB1234</strain>
    </source>
</reference>
<dbReference type="InterPro" id="IPR021960">
    <property type="entry name" value="DUF3577"/>
</dbReference>
<dbReference type="RefSeq" id="WP_211599255.1">
    <property type="nucleotide sequence ID" value="NZ_JAGRQI010000026.1"/>
</dbReference>
<dbReference type="Pfam" id="PF12101">
    <property type="entry name" value="DUF3577"/>
    <property type="match status" value="1"/>
</dbReference>
<gene>
    <name evidence="1" type="ORF">QJU78_04355</name>
</gene>
<dbReference type="NCBIfam" id="NF040584">
    <property type="entry name" value="STY4534_fam"/>
    <property type="match status" value="1"/>
</dbReference>